<feature type="transmembrane region" description="Helical" evidence="8">
    <location>
        <begin position="205"/>
        <end position="225"/>
    </location>
</feature>
<feature type="compositionally biased region" description="Basic and acidic residues" evidence="7">
    <location>
        <begin position="15"/>
        <end position="24"/>
    </location>
</feature>
<keyword evidence="11" id="KW-1185">Reference proteome</keyword>
<keyword evidence="3 8" id="KW-0812">Transmembrane</keyword>
<dbReference type="Gene3D" id="1.20.1250.20">
    <property type="entry name" value="MFS general substrate transporter like domains"/>
    <property type="match status" value="1"/>
</dbReference>
<sequence length="268" mass="29847">MTPATKTEPSTIPLEDTKPSKSLDGDVSQDLAEGSSQVRRKVDWILLPLLGFCYFLQFLDKQTLSYASLLGMLQDNDLHGTQFSWTASIFYFGYIFWSYPTMFLSVRLPIGKYLGATVIVWAAVLMFHAACHNFTGLMITRFLLGAFEAAVAPGFSLVTGMWYTRREQPFRYGLWFLGNGMASMLGGLLAYAIGHLESGLAAWRYLFLIFGAITAAWGLVMFFLLPDTPSSTFWLSSTEREMAVRRVTADGQAGVKGTFRVSQVIEAL</sequence>
<dbReference type="PANTHER" id="PTHR43791">
    <property type="entry name" value="PERMEASE-RELATED"/>
    <property type="match status" value="1"/>
</dbReference>
<evidence type="ECO:0000256" key="2">
    <source>
        <dbReference type="ARBA" id="ARBA00022448"/>
    </source>
</evidence>
<dbReference type="FunFam" id="1.20.1250.20:FF:000064">
    <property type="entry name" value="MFS allantoate transporter"/>
    <property type="match status" value="1"/>
</dbReference>
<dbReference type="GO" id="GO:0022857">
    <property type="term" value="F:transmembrane transporter activity"/>
    <property type="evidence" value="ECO:0007669"/>
    <property type="project" value="InterPro"/>
</dbReference>
<keyword evidence="5 8" id="KW-0472">Membrane</keyword>
<dbReference type="RefSeq" id="XP_056768619.1">
    <property type="nucleotide sequence ID" value="XM_056904512.1"/>
</dbReference>
<dbReference type="PANTHER" id="PTHR43791:SF103">
    <property type="entry name" value="MAJOR FACILITATOR SUPERFAMILY (MFS) PROFILE DOMAIN-CONTAINING PROTEIN-RELATED"/>
    <property type="match status" value="1"/>
</dbReference>
<feature type="transmembrane region" description="Helical" evidence="8">
    <location>
        <begin position="79"/>
        <end position="99"/>
    </location>
</feature>
<keyword evidence="2" id="KW-0813">Transport</keyword>
<feature type="transmembrane region" description="Helical" evidence="8">
    <location>
        <begin position="174"/>
        <end position="193"/>
    </location>
</feature>
<dbReference type="InterPro" id="IPR011701">
    <property type="entry name" value="MFS"/>
</dbReference>
<evidence type="ECO:0000313" key="10">
    <source>
        <dbReference type="EMBL" id="KAJ5459577.1"/>
    </source>
</evidence>
<evidence type="ECO:0000256" key="7">
    <source>
        <dbReference type="SAM" id="MobiDB-lite"/>
    </source>
</evidence>
<evidence type="ECO:0000259" key="9">
    <source>
        <dbReference type="PROSITE" id="PS50850"/>
    </source>
</evidence>
<reference evidence="10" key="1">
    <citation type="submission" date="2022-12" db="EMBL/GenBank/DDBJ databases">
        <authorList>
            <person name="Petersen C."/>
        </authorList>
    </citation>
    <scope>NUCLEOTIDE SEQUENCE</scope>
    <source>
        <strain evidence="10">IBT 16125</strain>
    </source>
</reference>
<organism evidence="10 11">
    <name type="scientific">Penicillium daleae</name>
    <dbReference type="NCBI Taxonomy" id="63821"/>
    <lineage>
        <taxon>Eukaryota</taxon>
        <taxon>Fungi</taxon>
        <taxon>Dikarya</taxon>
        <taxon>Ascomycota</taxon>
        <taxon>Pezizomycotina</taxon>
        <taxon>Eurotiomycetes</taxon>
        <taxon>Eurotiomycetidae</taxon>
        <taxon>Eurotiales</taxon>
        <taxon>Aspergillaceae</taxon>
        <taxon>Penicillium</taxon>
    </lineage>
</organism>
<gene>
    <name evidence="10" type="ORF">N7458_001129</name>
</gene>
<feature type="transmembrane region" description="Helical" evidence="8">
    <location>
        <begin position="142"/>
        <end position="162"/>
    </location>
</feature>
<evidence type="ECO:0000256" key="8">
    <source>
        <dbReference type="SAM" id="Phobius"/>
    </source>
</evidence>
<feature type="region of interest" description="Disordered" evidence="7">
    <location>
        <begin position="1"/>
        <end position="28"/>
    </location>
</feature>
<name>A0AAD6G5W9_9EURO</name>
<protein>
    <recommendedName>
        <fullName evidence="9">Major facilitator superfamily (MFS) profile domain-containing protein</fullName>
    </recommendedName>
</protein>
<dbReference type="Proteomes" id="UP001213681">
    <property type="component" value="Unassembled WGS sequence"/>
</dbReference>
<evidence type="ECO:0000256" key="1">
    <source>
        <dbReference type="ARBA" id="ARBA00004141"/>
    </source>
</evidence>
<proteinExistence type="inferred from homology"/>
<dbReference type="InterPro" id="IPR020846">
    <property type="entry name" value="MFS_dom"/>
</dbReference>
<keyword evidence="4 8" id="KW-1133">Transmembrane helix</keyword>
<feature type="transmembrane region" description="Helical" evidence="8">
    <location>
        <begin position="111"/>
        <end position="130"/>
    </location>
</feature>
<dbReference type="Pfam" id="PF07690">
    <property type="entry name" value="MFS_1"/>
    <property type="match status" value="1"/>
</dbReference>
<evidence type="ECO:0000256" key="3">
    <source>
        <dbReference type="ARBA" id="ARBA00022692"/>
    </source>
</evidence>
<comment type="caution">
    <text evidence="10">The sequence shown here is derived from an EMBL/GenBank/DDBJ whole genome shotgun (WGS) entry which is preliminary data.</text>
</comment>
<dbReference type="GO" id="GO:0016020">
    <property type="term" value="C:membrane"/>
    <property type="evidence" value="ECO:0007669"/>
    <property type="project" value="UniProtKB-SubCell"/>
</dbReference>
<dbReference type="SUPFAM" id="SSF103473">
    <property type="entry name" value="MFS general substrate transporter"/>
    <property type="match status" value="1"/>
</dbReference>
<feature type="domain" description="Major facilitator superfamily (MFS) profile" evidence="9">
    <location>
        <begin position="46"/>
        <end position="268"/>
    </location>
</feature>
<dbReference type="GeneID" id="81594755"/>
<dbReference type="InterPro" id="IPR036259">
    <property type="entry name" value="MFS_trans_sf"/>
</dbReference>
<comment type="similarity">
    <text evidence="6">Belongs to the major facilitator superfamily. Allantoate permease family.</text>
</comment>
<dbReference type="EMBL" id="JAPVEA010000002">
    <property type="protein sequence ID" value="KAJ5459577.1"/>
    <property type="molecule type" value="Genomic_DNA"/>
</dbReference>
<feature type="compositionally biased region" description="Polar residues" evidence="7">
    <location>
        <begin position="1"/>
        <end position="10"/>
    </location>
</feature>
<accession>A0AAD6G5W9</accession>
<evidence type="ECO:0000256" key="4">
    <source>
        <dbReference type="ARBA" id="ARBA00022989"/>
    </source>
</evidence>
<evidence type="ECO:0000313" key="11">
    <source>
        <dbReference type="Proteomes" id="UP001213681"/>
    </source>
</evidence>
<reference evidence="10" key="2">
    <citation type="journal article" date="2023" name="IMA Fungus">
        <title>Comparative genomic study of the Penicillium genus elucidates a diverse pangenome and 15 lateral gene transfer events.</title>
        <authorList>
            <person name="Petersen C."/>
            <person name="Sorensen T."/>
            <person name="Nielsen M.R."/>
            <person name="Sondergaard T.E."/>
            <person name="Sorensen J.L."/>
            <person name="Fitzpatrick D.A."/>
            <person name="Frisvad J.C."/>
            <person name="Nielsen K.L."/>
        </authorList>
    </citation>
    <scope>NUCLEOTIDE SEQUENCE</scope>
    <source>
        <strain evidence="10">IBT 16125</strain>
    </source>
</reference>
<comment type="subcellular location">
    <subcellularLocation>
        <location evidence="1">Membrane</location>
        <topology evidence="1">Multi-pass membrane protein</topology>
    </subcellularLocation>
</comment>
<evidence type="ECO:0000256" key="5">
    <source>
        <dbReference type="ARBA" id="ARBA00023136"/>
    </source>
</evidence>
<dbReference type="PROSITE" id="PS50850">
    <property type="entry name" value="MFS"/>
    <property type="match status" value="1"/>
</dbReference>
<feature type="transmembrane region" description="Helical" evidence="8">
    <location>
        <begin position="42"/>
        <end position="59"/>
    </location>
</feature>
<evidence type="ECO:0000256" key="6">
    <source>
        <dbReference type="ARBA" id="ARBA00037968"/>
    </source>
</evidence>
<dbReference type="AlphaFoldDB" id="A0AAD6G5W9"/>